<dbReference type="FunFam" id="3.40.1440.10:FF:000001">
    <property type="entry name" value="UvrABC system protein C"/>
    <property type="match status" value="1"/>
</dbReference>
<keyword evidence="6" id="KW-0234">DNA repair</keyword>
<evidence type="ECO:0000256" key="6">
    <source>
        <dbReference type="ARBA" id="ARBA00023204"/>
    </source>
</evidence>
<dbReference type="InterPro" id="IPR004791">
    <property type="entry name" value="UvrC"/>
</dbReference>
<evidence type="ECO:0000256" key="11">
    <source>
        <dbReference type="ARBA" id="ARBA00067419"/>
    </source>
</evidence>
<dbReference type="GO" id="GO:0009380">
    <property type="term" value="C:excinuclease repair complex"/>
    <property type="evidence" value="ECO:0007669"/>
    <property type="project" value="InterPro"/>
</dbReference>
<dbReference type="NCBIfam" id="TIGR00194">
    <property type="entry name" value="uvrC"/>
    <property type="match status" value="1"/>
</dbReference>
<evidence type="ECO:0000256" key="9">
    <source>
        <dbReference type="ARBA" id="ARBA00061531"/>
    </source>
</evidence>
<dbReference type="Pfam" id="PF08459">
    <property type="entry name" value="UvrC_RNaseH_dom"/>
    <property type="match status" value="1"/>
</dbReference>
<sequence length="605" mass="67032">MDDKGESTPFDSASFLSSLPKLPGVYRMLDEAQQVLYVGKAGNLKQRVSSYFQKTDLSPRIRLMVSRIAAVEITVTRSEAEALLLENNLIKALSPRYNILFRDDKSYPYLLLTGHAFPRLMVFRGTPKRGDRCFGPFPNAGAVRDSLDILQKIFQLRTCEDTVFAHRSRPCLLHQIKRCSAPCVGEGGATAYAADVAHAEQFLLGKTDQLLNDITTRMQQAAMAQHYEQAAALRDQVRSLTAVRERQSVTDLGSVDVDVVAVASGQGMVCVNLGMIRGGQYLGDRSLFPRNAQDADLQETLSAFLTQHYLDAIAPAQIIVSEEGDWRAIAEVLSEQVGHPLTIHHQVSGQRRRWLDMALSNARLAILREANQKNTQTQRLAALRLALAMPDLQRIECFDISHTMGEATVASCVVYDHEAMQPSQYRLFNLRTNKAGDDYGAMREALTRRYTRIREGEGVRADLVLIDGGLGQLHAAAEVMIESGMGDIPLIGVAKGVERKAGMEQLVAMDGSSRRMSPDDPALHLIQQIRDEAHRFAITGHRARRAKARNVSVLENMPGIGPKRRQKLLERFGGLRELKNAGVEDIAKVAGISRALAEEIYRGLH</sequence>
<dbReference type="GO" id="GO:0003677">
    <property type="term" value="F:DNA binding"/>
    <property type="evidence" value="ECO:0007669"/>
    <property type="project" value="InterPro"/>
</dbReference>
<dbReference type="InterPro" id="IPR003583">
    <property type="entry name" value="Hlx-hairpin-Hlx_DNA-bd_motif"/>
</dbReference>
<dbReference type="CDD" id="cd10434">
    <property type="entry name" value="GIY-YIG_UvrC_Cho"/>
    <property type="match status" value="1"/>
</dbReference>
<comment type="subcellular location">
    <subcellularLocation>
        <location evidence="1">Cytoplasm</location>
    </subcellularLocation>
</comment>
<evidence type="ECO:0000256" key="8">
    <source>
        <dbReference type="ARBA" id="ARBA00059452"/>
    </source>
</evidence>
<dbReference type="FunFam" id="1.10.150.20:FF:000005">
    <property type="entry name" value="UvrABC system protein C"/>
    <property type="match status" value="1"/>
</dbReference>
<dbReference type="FunFam" id="3.30.420.340:FF:000001">
    <property type="entry name" value="UvrABC system protein C"/>
    <property type="match status" value="1"/>
</dbReference>
<comment type="function">
    <text evidence="8">The UvrABC repair system catalyzes the recognition and processing of DNA lesions. UvrC both incises the 5' and 3' sides of the lesion. The N-terminal half is responsible for the 3' incision and the C-terminal half is responsible for the 5' incision.</text>
</comment>
<evidence type="ECO:0000256" key="12">
    <source>
        <dbReference type="ARBA" id="ARBA00077138"/>
    </source>
</evidence>
<evidence type="ECO:0000256" key="10">
    <source>
        <dbReference type="ARBA" id="ARBA00062841"/>
    </source>
</evidence>
<evidence type="ECO:0000256" key="5">
    <source>
        <dbReference type="ARBA" id="ARBA00022881"/>
    </source>
</evidence>
<dbReference type="GO" id="GO:0006289">
    <property type="term" value="P:nucleotide-excision repair"/>
    <property type="evidence" value="ECO:0007669"/>
    <property type="project" value="InterPro"/>
</dbReference>
<evidence type="ECO:0000313" key="16">
    <source>
        <dbReference type="EMBL" id="CBI10463.1"/>
    </source>
</evidence>
<dbReference type="PANTHER" id="PTHR30562">
    <property type="entry name" value="UVRC/OXIDOREDUCTASE"/>
    <property type="match status" value="1"/>
</dbReference>
<dbReference type="InterPro" id="IPR047296">
    <property type="entry name" value="GIY-YIG_UvrC_Cho"/>
</dbReference>
<dbReference type="PROSITE" id="PS50164">
    <property type="entry name" value="GIY_YIG"/>
    <property type="match status" value="1"/>
</dbReference>
<dbReference type="EMBL" id="CABR01000084">
    <property type="protein sequence ID" value="CBI10463.1"/>
    <property type="molecule type" value="Genomic_DNA"/>
</dbReference>
<dbReference type="PROSITE" id="PS50151">
    <property type="entry name" value="UVR"/>
    <property type="match status" value="1"/>
</dbReference>
<dbReference type="Pfam" id="PF14520">
    <property type="entry name" value="HHH_5"/>
    <property type="match status" value="1"/>
</dbReference>
<comment type="subunit">
    <text evidence="10">Interacts with UvrB in an incision complex.</text>
</comment>
<dbReference type="PROSITE" id="PS50165">
    <property type="entry name" value="UVRC"/>
    <property type="match status" value="1"/>
</dbReference>
<dbReference type="InterPro" id="IPR035901">
    <property type="entry name" value="GIY-YIG_endonuc_sf"/>
</dbReference>
<proteinExistence type="inferred from homology"/>
<keyword evidence="4" id="KW-0228">DNA excision</keyword>
<evidence type="ECO:0000256" key="1">
    <source>
        <dbReference type="ARBA" id="ARBA00004496"/>
    </source>
</evidence>
<evidence type="ECO:0000259" key="13">
    <source>
        <dbReference type="PROSITE" id="PS50151"/>
    </source>
</evidence>
<dbReference type="InterPro" id="IPR036876">
    <property type="entry name" value="UVR_dom_sf"/>
</dbReference>
<dbReference type="NCBIfam" id="NF001824">
    <property type="entry name" value="PRK00558.1-5"/>
    <property type="match status" value="1"/>
</dbReference>
<dbReference type="Gene3D" id="3.40.1440.10">
    <property type="entry name" value="GIY-YIG endonuclease"/>
    <property type="match status" value="1"/>
</dbReference>
<dbReference type="InterPro" id="IPR038476">
    <property type="entry name" value="UvrC_RNase_H_dom_sf"/>
</dbReference>
<reference evidence="16" key="1">
    <citation type="submission" date="2009-10" db="EMBL/GenBank/DDBJ databases">
        <title>Diversity of trophic interactions inside an arsenic-rich microbial ecosystem.</title>
        <authorList>
            <person name="Bertin P.N."/>
            <person name="Heinrich-Salmeron A."/>
            <person name="Pelletier E."/>
            <person name="Goulhen-Chollet F."/>
            <person name="Arsene-Ploetze F."/>
            <person name="Gallien S."/>
            <person name="Calteau A."/>
            <person name="Vallenet D."/>
            <person name="Casiot C."/>
            <person name="Chane-Woon-Ming B."/>
            <person name="Giloteaux L."/>
            <person name="Barakat M."/>
            <person name="Bonnefoy V."/>
            <person name="Bruneel O."/>
            <person name="Chandler M."/>
            <person name="Cleiss J."/>
            <person name="Duran R."/>
            <person name="Elbaz-Poulichet F."/>
            <person name="Fonknechten N."/>
            <person name="Lauga B."/>
            <person name="Mornico D."/>
            <person name="Ortet P."/>
            <person name="Schaeffer C."/>
            <person name="Siguier P."/>
            <person name="Alexander Thil Smith A."/>
            <person name="Van Dorsselaer A."/>
            <person name="Weissenbach J."/>
            <person name="Medigue C."/>
            <person name="Le Paslier D."/>
        </authorList>
    </citation>
    <scope>NUCLEOTIDE SEQUENCE</scope>
</reference>
<dbReference type="SUPFAM" id="SSF47781">
    <property type="entry name" value="RuvA domain 2-like"/>
    <property type="match status" value="1"/>
</dbReference>
<dbReference type="GO" id="GO:0005737">
    <property type="term" value="C:cytoplasm"/>
    <property type="evidence" value="ECO:0007669"/>
    <property type="project" value="UniProtKB-SubCell"/>
</dbReference>
<dbReference type="Gene3D" id="4.10.860.10">
    <property type="entry name" value="UVR domain"/>
    <property type="match status" value="1"/>
</dbReference>
<organism evidence="16">
    <name type="scientific">mine drainage metagenome</name>
    <dbReference type="NCBI Taxonomy" id="410659"/>
    <lineage>
        <taxon>unclassified sequences</taxon>
        <taxon>metagenomes</taxon>
        <taxon>ecological metagenomes</taxon>
    </lineage>
</organism>
<dbReference type="SUPFAM" id="SSF46600">
    <property type="entry name" value="C-terminal UvrC-binding domain of UvrB"/>
    <property type="match status" value="1"/>
</dbReference>
<keyword evidence="3" id="KW-0227">DNA damage</keyword>
<dbReference type="InterPro" id="IPR050066">
    <property type="entry name" value="UvrABC_protein_C"/>
</dbReference>
<dbReference type="Pfam" id="PF22920">
    <property type="entry name" value="UvrC_RNaseH"/>
    <property type="match status" value="1"/>
</dbReference>
<comment type="caution">
    <text evidence="16">The sequence shown here is derived from an EMBL/GenBank/DDBJ whole genome shotgun (WGS) entry which is preliminary data.</text>
</comment>
<dbReference type="InterPro" id="IPR001943">
    <property type="entry name" value="UVR_dom"/>
</dbReference>
<keyword evidence="2" id="KW-0963">Cytoplasm</keyword>
<dbReference type="GO" id="GO:0009432">
    <property type="term" value="P:SOS response"/>
    <property type="evidence" value="ECO:0007669"/>
    <property type="project" value="UniProtKB-KW"/>
</dbReference>
<evidence type="ECO:0000256" key="2">
    <source>
        <dbReference type="ARBA" id="ARBA00022490"/>
    </source>
</evidence>
<evidence type="ECO:0000256" key="3">
    <source>
        <dbReference type="ARBA" id="ARBA00022763"/>
    </source>
</evidence>
<dbReference type="InterPro" id="IPR010994">
    <property type="entry name" value="RuvA_2-like"/>
</dbReference>
<name>E6QT91_9ZZZZ</name>
<dbReference type="SMART" id="SM00278">
    <property type="entry name" value="HhH1"/>
    <property type="match status" value="2"/>
</dbReference>
<dbReference type="InterPro" id="IPR000305">
    <property type="entry name" value="GIY-YIG_endonuc"/>
</dbReference>
<dbReference type="InterPro" id="IPR001162">
    <property type="entry name" value="UvrC_RNase_H_dom"/>
</dbReference>
<dbReference type="Gene3D" id="3.30.420.340">
    <property type="entry name" value="UvrC, RNAse H endonuclease domain"/>
    <property type="match status" value="1"/>
</dbReference>
<dbReference type="GO" id="GO:0009381">
    <property type="term" value="F:excinuclease ABC activity"/>
    <property type="evidence" value="ECO:0007669"/>
    <property type="project" value="InterPro"/>
</dbReference>
<evidence type="ECO:0000256" key="7">
    <source>
        <dbReference type="ARBA" id="ARBA00023236"/>
    </source>
</evidence>
<feature type="domain" description="UvrC family homology region profile" evidence="15">
    <location>
        <begin position="259"/>
        <end position="480"/>
    </location>
</feature>
<comment type="similarity">
    <text evidence="9">Belongs to the UvrC family.</text>
</comment>
<keyword evidence="7" id="KW-0742">SOS response</keyword>
<dbReference type="PANTHER" id="PTHR30562:SF1">
    <property type="entry name" value="UVRABC SYSTEM PROTEIN C"/>
    <property type="match status" value="1"/>
</dbReference>
<dbReference type="SMART" id="SM00465">
    <property type="entry name" value="GIYc"/>
    <property type="match status" value="1"/>
</dbReference>
<dbReference type="AlphaFoldDB" id="E6QT91"/>
<feature type="domain" description="UVR" evidence="13">
    <location>
        <begin position="208"/>
        <end position="243"/>
    </location>
</feature>
<evidence type="ECO:0000259" key="14">
    <source>
        <dbReference type="PROSITE" id="PS50164"/>
    </source>
</evidence>
<dbReference type="HAMAP" id="MF_00203">
    <property type="entry name" value="UvrC"/>
    <property type="match status" value="1"/>
</dbReference>
<evidence type="ECO:0000256" key="4">
    <source>
        <dbReference type="ARBA" id="ARBA00022769"/>
    </source>
</evidence>
<dbReference type="Pfam" id="PF01541">
    <property type="entry name" value="GIY-YIG"/>
    <property type="match status" value="1"/>
</dbReference>
<keyword evidence="5" id="KW-0267">Excision nuclease</keyword>
<dbReference type="SUPFAM" id="SSF82771">
    <property type="entry name" value="GIY-YIG endonuclease"/>
    <property type="match status" value="1"/>
</dbReference>
<dbReference type="Gene3D" id="1.10.150.20">
    <property type="entry name" value="5' to 3' exonuclease, C-terminal subdomain"/>
    <property type="match status" value="1"/>
</dbReference>
<protein>
    <recommendedName>
        <fullName evidence="11">UvrABC system protein C</fullName>
    </recommendedName>
    <alternativeName>
        <fullName evidence="12">Excinuclease ABC subunit C</fullName>
    </alternativeName>
</protein>
<dbReference type="Pfam" id="PF02151">
    <property type="entry name" value="UVR"/>
    <property type="match status" value="1"/>
</dbReference>
<evidence type="ECO:0000259" key="15">
    <source>
        <dbReference type="PROSITE" id="PS50165"/>
    </source>
</evidence>
<feature type="domain" description="GIY-YIG" evidence="14">
    <location>
        <begin position="21"/>
        <end position="99"/>
    </location>
</feature>
<accession>E6QT91</accession>
<gene>
    <name evidence="16" type="primary">uvrC</name>
    <name evidence="16" type="ORF">CARN7_1243</name>
</gene>